<dbReference type="SUPFAM" id="SSF143081">
    <property type="entry name" value="BB1717-like"/>
    <property type="match status" value="1"/>
</dbReference>
<keyword evidence="5" id="KW-0190">Covalent protein-DNA linkage</keyword>
<dbReference type="InterPro" id="IPR003738">
    <property type="entry name" value="SRAP"/>
</dbReference>
<evidence type="ECO:0000256" key="7">
    <source>
        <dbReference type="ARBA" id="ARBA00023239"/>
    </source>
</evidence>
<comment type="similarity">
    <text evidence="1 8">Belongs to the SOS response-associated peptidase family.</text>
</comment>
<accession>A0A926D9I3</accession>
<evidence type="ECO:0000256" key="1">
    <source>
        <dbReference type="ARBA" id="ARBA00008136"/>
    </source>
</evidence>
<keyword evidence="10" id="KW-1185">Reference proteome</keyword>
<dbReference type="GO" id="GO:0106300">
    <property type="term" value="P:protein-DNA covalent cross-linking repair"/>
    <property type="evidence" value="ECO:0007669"/>
    <property type="project" value="InterPro"/>
</dbReference>
<evidence type="ECO:0000256" key="5">
    <source>
        <dbReference type="ARBA" id="ARBA00023124"/>
    </source>
</evidence>
<name>A0A926D9I3_9FIRM</name>
<evidence type="ECO:0000256" key="8">
    <source>
        <dbReference type="RuleBase" id="RU364100"/>
    </source>
</evidence>
<evidence type="ECO:0000256" key="6">
    <source>
        <dbReference type="ARBA" id="ARBA00023125"/>
    </source>
</evidence>
<keyword evidence="6" id="KW-0238">DNA-binding</keyword>
<dbReference type="InterPro" id="IPR036590">
    <property type="entry name" value="SRAP-like"/>
</dbReference>
<dbReference type="Gene3D" id="3.90.1680.10">
    <property type="entry name" value="SOS response associated peptidase-like"/>
    <property type="match status" value="1"/>
</dbReference>
<protein>
    <recommendedName>
        <fullName evidence="8">Abasic site processing protein</fullName>
        <ecNumber evidence="8">3.4.-.-</ecNumber>
    </recommendedName>
</protein>
<keyword evidence="7" id="KW-0456">Lyase</keyword>
<sequence>MCTRFYVEPDTEEIREIIAEVQRSQLSGKYIKAGNAILTSGEIRPTNVVPVIAPNRNGHRAAFPMKWGFQIPGRSLIVNARTETVAEKPTFREAWEKRRCIIPASWYFEWEHLISNSGQKKTGDKYMIQPNGSPMTWLAGLYRIEDSLPVFTVLTREPTDELRRIHDRMPLIFPKERIDEWIDPRSNPEELLRFAMTDMVMEKAI</sequence>
<dbReference type="GO" id="GO:0008233">
    <property type="term" value="F:peptidase activity"/>
    <property type="evidence" value="ECO:0007669"/>
    <property type="project" value="UniProtKB-KW"/>
</dbReference>
<reference evidence="9" key="1">
    <citation type="submission" date="2020-08" db="EMBL/GenBank/DDBJ databases">
        <title>Genome public.</title>
        <authorList>
            <person name="Liu C."/>
            <person name="Sun Q."/>
        </authorList>
    </citation>
    <scope>NUCLEOTIDE SEQUENCE</scope>
    <source>
        <strain evidence="9">NSJ-40</strain>
    </source>
</reference>
<dbReference type="EC" id="3.4.-.-" evidence="8"/>
<keyword evidence="3" id="KW-0227">DNA damage</keyword>
<organism evidence="9 10">
    <name type="scientific">Yeguia hominis</name>
    <dbReference type="NCBI Taxonomy" id="2763662"/>
    <lineage>
        <taxon>Bacteria</taxon>
        <taxon>Bacillati</taxon>
        <taxon>Bacillota</taxon>
        <taxon>Clostridia</taxon>
        <taxon>Eubacteriales</taxon>
        <taxon>Yeguiaceae</taxon>
        <taxon>Yeguia</taxon>
    </lineage>
</organism>
<dbReference type="PANTHER" id="PTHR13604">
    <property type="entry name" value="DC12-RELATED"/>
    <property type="match status" value="1"/>
</dbReference>
<dbReference type="RefSeq" id="WP_249320515.1">
    <property type="nucleotide sequence ID" value="NZ_JACRSN010000026.1"/>
</dbReference>
<comment type="caution">
    <text evidence="9">The sequence shown here is derived from an EMBL/GenBank/DDBJ whole genome shotgun (WGS) entry which is preliminary data.</text>
</comment>
<evidence type="ECO:0000256" key="4">
    <source>
        <dbReference type="ARBA" id="ARBA00022801"/>
    </source>
</evidence>
<dbReference type="PANTHER" id="PTHR13604:SF0">
    <property type="entry name" value="ABASIC SITE PROCESSING PROTEIN HMCES"/>
    <property type="match status" value="1"/>
</dbReference>
<keyword evidence="2 8" id="KW-0645">Protease</keyword>
<evidence type="ECO:0000313" key="9">
    <source>
        <dbReference type="EMBL" id="MBC8534880.1"/>
    </source>
</evidence>
<dbReference type="Pfam" id="PF02586">
    <property type="entry name" value="SRAP"/>
    <property type="match status" value="1"/>
</dbReference>
<proteinExistence type="inferred from homology"/>
<dbReference type="EMBL" id="JACRSN010000026">
    <property type="protein sequence ID" value="MBC8534880.1"/>
    <property type="molecule type" value="Genomic_DNA"/>
</dbReference>
<dbReference type="GO" id="GO:0003697">
    <property type="term" value="F:single-stranded DNA binding"/>
    <property type="evidence" value="ECO:0007669"/>
    <property type="project" value="InterPro"/>
</dbReference>
<keyword evidence="4 8" id="KW-0378">Hydrolase</keyword>
<evidence type="ECO:0000313" key="10">
    <source>
        <dbReference type="Proteomes" id="UP000651482"/>
    </source>
</evidence>
<dbReference type="GO" id="GO:0016829">
    <property type="term" value="F:lyase activity"/>
    <property type="evidence" value="ECO:0007669"/>
    <property type="project" value="UniProtKB-KW"/>
</dbReference>
<dbReference type="Proteomes" id="UP000651482">
    <property type="component" value="Unassembled WGS sequence"/>
</dbReference>
<evidence type="ECO:0000256" key="3">
    <source>
        <dbReference type="ARBA" id="ARBA00022763"/>
    </source>
</evidence>
<dbReference type="GO" id="GO:0006508">
    <property type="term" value="P:proteolysis"/>
    <property type="evidence" value="ECO:0007669"/>
    <property type="project" value="UniProtKB-KW"/>
</dbReference>
<gene>
    <name evidence="9" type="ORF">IAG03_13020</name>
</gene>
<dbReference type="AlphaFoldDB" id="A0A926D9I3"/>
<evidence type="ECO:0000256" key="2">
    <source>
        <dbReference type="ARBA" id="ARBA00022670"/>
    </source>
</evidence>